<dbReference type="AlphaFoldDB" id="A0A7J9HH98"/>
<evidence type="ECO:0000313" key="2">
    <source>
        <dbReference type="EMBL" id="MBA0809216.1"/>
    </source>
</evidence>
<dbReference type="InterPro" id="IPR026960">
    <property type="entry name" value="RVT-Znf"/>
</dbReference>
<keyword evidence="3" id="KW-1185">Reference proteome</keyword>
<protein>
    <recommendedName>
        <fullName evidence="1">Reverse transcriptase zinc-binding domain-containing protein</fullName>
    </recommendedName>
</protein>
<dbReference type="Proteomes" id="UP000593560">
    <property type="component" value="Unassembled WGS sequence"/>
</dbReference>
<gene>
    <name evidence="2" type="ORF">Gohar_024888</name>
</gene>
<dbReference type="OrthoDB" id="977403at2759"/>
<comment type="caution">
    <text evidence="2">The sequence shown here is derived from an EMBL/GenBank/DDBJ whole genome shotgun (WGS) entry which is preliminary data.</text>
</comment>
<dbReference type="Pfam" id="PF13966">
    <property type="entry name" value="zf-RVT"/>
    <property type="match status" value="1"/>
</dbReference>
<evidence type="ECO:0000313" key="3">
    <source>
        <dbReference type="Proteomes" id="UP000593560"/>
    </source>
</evidence>
<dbReference type="EMBL" id="JABFAD010000009">
    <property type="protein sequence ID" value="MBA0809216.1"/>
    <property type="molecule type" value="Genomic_DNA"/>
</dbReference>
<sequence>MEIYGDYLGDQIYKIPILHNGPDDYRIWFHSLLGSYSTKSAYSWLTLKHVGFGPHRLFWRFAWKLQILPKIKIFCWRLRHGILPMYEKISSIRREFNSMCLRCGSAKETLIHALKDCPRVKAVLVYGGLNNNLIEGSYWCRNNKVFRDTEEKAKVTWDRVAALSKDFCIFNIMEKPMIPKPVVEKGWKKSGNGVVKINFDAAVNDQKMSFGLVARDHDGFVLGGWAGVLDRNVQAECVELHALAKSNNLARAKNWLRLAEV</sequence>
<organism evidence="2 3">
    <name type="scientific">Gossypium harknessii</name>
    <dbReference type="NCBI Taxonomy" id="34285"/>
    <lineage>
        <taxon>Eukaryota</taxon>
        <taxon>Viridiplantae</taxon>
        <taxon>Streptophyta</taxon>
        <taxon>Embryophyta</taxon>
        <taxon>Tracheophyta</taxon>
        <taxon>Spermatophyta</taxon>
        <taxon>Magnoliopsida</taxon>
        <taxon>eudicotyledons</taxon>
        <taxon>Gunneridae</taxon>
        <taxon>Pentapetalae</taxon>
        <taxon>rosids</taxon>
        <taxon>malvids</taxon>
        <taxon>Malvales</taxon>
        <taxon>Malvaceae</taxon>
        <taxon>Malvoideae</taxon>
        <taxon>Gossypium</taxon>
    </lineage>
</organism>
<proteinExistence type="predicted"/>
<feature type="domain" description="Reverse transcriptase zinc-binding" evidence="1">
    <location>
        <begin position="36"/>
        <end position="122"/>
    </location>
</feature>
<accession>A0A7J9HH98</accession>
<reference evidence="2 3" key="1">
    <citation type="journal article" date="2019" name="Genome Biol. Evol.">
        <title>Insights into the evolution of the New World diploid cottons (Gossypium, subgenus Houzingenia) based on genome sequencing.</title>
        <authorList>
            <person name="Grover C.E."/>
            <person name="Arick M.A. 2nd"/>
            <person name="Thrash A."/>
            <person name="Conover J.L."/>
            <person name="Sanders W.S."/>
            <person name="Peterson D.G."/>
            <person name="Frelichowski J.E."/>
            <person name="Scheffler J.A."/>
            <person name="Scheffler B.E."/>
            <person name="Wendel J.F."/>
        </authorList>
    </citation>
    <scope>NUCLEOTIDE SEQUENCE [LARGE SCALE GENOMIC DNA]</scope>
    <source>
        <strain evidence="2">0</strain>
        <tissue evidence="2">Leaf</tissue>
    </source>
</reference>
<name>A0A7J9HH98_9ROSI</name>
<evidence type="ECO:0000259" key="1">
    <source>
        <dbReference type="Pfam" id="PF13966"/>
    </source>
</evidence>